<keyword evidence="2" id="KW-1185">Reference proteome</keyword>
<organism evidence="1 2">
    <name type="scientific">Leminorella richardii</name>
    <dbReference type="NCBI Taxonomy" id="158841"/>
    <lineage>
        <taxon>Bacteria</taxon>
        <taxon>Pseudomonadati</taxon>
        <taxon>Pseudomonadota</taxon>
        <taxon>Gammaproteobacteria</taxon>
        <taxon>Enterobacterales</taxon>
        <taxon>Budviciaceae</taxon>
        <taxon>Leminorella</taxon>
    </lineage>
</organism>
<accession>A0A2X4XL80</accession>
<protein>
    <submittedName>
        <fullName evidence="1">Uncharacterized protein</fullName>
    </submittedName>
</protein>
<evidence type="ECO:0000313" key="1">
    <source>
        <dbReference type="EMBL" id="SQI37384.1"/>
    </source>
</evidence>
<dbReference type="KEGG" id="lri:NCTC12151_01127"/>
<dbReference type="Proteomes" id="UP000249005">
    <property type="component" value="Chromosome 1"/>
</dbReference>
<dbReference type="EMBL" id="LS483470">
    <property type="protein sequence ID" value="SQI37384.1"/>
    <property type="molecule type" value="Genomic_DNA"/>
</dbReference>
<name>A0A2X4XL80_9GAMM</name>
<sequence length="33" mass="3708">MRSTLFLAILNINASADLLPSQDILSYAYFFKA</sequence>
<gene>
    <name evidence="1" type="ORF">NCTC12151_01127</name>
</gene>
<proteinExistence type="predicted"/>
<dbReference type="AlphaFoldDB" id="A0A2X4XL80"/>
<reference evidence="1 2" key="1">
    <citation type="submission" date="2018-06" db="EMBL/GenBank/DDBJ databases">
        <authorList>
            <consortium name="Pathogen Informatics"/>
            <person name="Doyle S."/>
        </authorList>
    </citation>
    <scope>NUCLEOTIDE SEQUENCE [LARGE SCALE GENOMIC DNA]</scope>
    <source>
        <strain evidence="1 2">NCTC12151</strain>
    </source>
</reference>
<evidence type="ECO:0000313" key="2">
    <source>
        <dbReference type="Proteomes" id="UP000249005"/>
    </source>
</evidence>